<dbReference type="Gene3D" id="1.10.560.10">
    <property type="entry name" value="GroEL-like equatorial domain"/>
    <property type="match status" value="1"/>
</dbReference>
<keyword evidence="4" id="KW-0143">Chaperone</keyword>
<dbReference type="Pfam" id="PF00118">
    <property type="entry name" value="Cpn60_TCP1"/>
    <property type="match status" value="2"/>
</dbReference>
<evidence type="ECO:0000256" key="1">
    <source>
        <dbReference type="ARBA" id="ARBA00008020"/>
    </source>
</evidence>
<sequence length="226" mass="25244">MKRKIANPRVILLDCPLEYKKGENQTNAELDREEDWEVLLKMEEEYIENLCLQILKFKPDLVITEKGLGDLSCHYLSKAGVSAIRRVRKTDNIRIAKASGAVIVNLPDELQESDVVLLRGASKDLLDEVERNLQWPYEATALAFEAMPHGNTGAIADMKERKIWDAYNVKAQTFKTAIEAACMLLRIDDIVGGIEKKHAPGSGQAQKPKVETEADADADGEQILPD</sequence>
<evidence type="ECO:0000256" key="3">
    <source>
        <dbReference type="ARBA" id="ARBA00022840"/>
    </source>
</evidence>
<evidence type="ECO:0000313" key="7">
    <source>
        <dbReference type="Proteomes" id="UP000436088"/>
    </source>
</evidence>
<dbReference type="InterPro" id="IPR027409">
    <property type="entry name" value="GroEL-like_apical_dom_sf"/>
</dbReference>
<protein>
    <submittedName>
        <fullName evidence="6">T-complex protein 1 subunit gamma</fullName>
    </submittedName>
</protein>
<dbReference type="InterPro" id="IPR027413">
    <property type="entry name" value="GROEL-like_equatorial_sf"/>
</dbReference>
<dbReference type="InterPro" id="IPR002423">
    <property type="entry name" value="Cpn60/GroEL/TCP-1"/>
</dbReference>
<feature type="region of interest" description="Disordered" evidence="5">
    <location>
        <begin position="197"/>
        <end position="226"/>
    </location>
</feature>
<dbReference type="GO" id="GO:0005524">
    <property type="term" value="F:ATP binding"/>
    <property type="evidence" value="ECO:0007669"/>
    <property type="project" value="UniProtKB-KW"/>
</dbReference>
<evidence type="ECO:0000256" key="2">
    <source>
        <dbReference type="ARBA" id="ARBA00022741"/>
    </source>
</evidence>
<dbReference type="Proteomes" id="UP000436088">
    <property type="component" value="Unassembled WGS sequence"/>
</dbReference>
<dbReference type="PANTHER" id="PTHR11353">
    <property type="entry name" value="CHAPERONIN"/>
    <property type="match status" value="1"/>
</dbReference>
<dbReference type="SUPFAM" id="SSF52029">
    <property type="entry name" value="GroEL apical domain-like"/>
    <property type="match status" value="1"/>
</dbReference>
<dbReference type="AlphaFoldDB" id="A0A6A2YN65"/>
<organism evidence="6 7">
    <name type="scientific">Hibiscus syriacus</name>
    <name type="common">Rose of Sharon</name>
    <dbReference type="NCBI Taxonomy" id="106335"/>
    <lineage>
        <taxon>Eukaryota</taxon>
        <taxon>Viridiplantae</taxon>
        <taxon>Streptophyta</taxon>
        <taxon>Embryophyta</taxon>
        <taxon>Tracheophyta</taxon>
        <taxon>Spermatophyta</taxon>
        <taxon>Magnoliopsida</taxon>
        <taxon>eudicotyledons</taxon>
        <taxon>Gunneridae</taxon>
        <taxon>Pentapetalae</taxon>
        <taxon>rosids</taxon>
        <taxon>malvids</taxon>
        <taxon>Malvales</taxon>
        <taxon>Malvaceae</taxon>
        <taxon>Malvoideae</taxon>
        <taxon>Hibiscus</taxon>
    </lineage>
</organism>
<dbReference type="SUPFAM" id="SSF48592">
    <property type="entry name" value="GroEL equatorial domain-like"/>
    <property type="match status" value="1"/>
</dbReference>
<dbReference type="GO" id="GO:0140662">
    <property type="term" value="F:ATP-dependent protein folding chaperone"/>
    <property type="evidence" value="ECO:0007669"/>
    <property type="project" value="InterPro"/>
</dbReference>
<evidence type="ECO:0000256" key="5">
    <source>
        <dbReference type="SAM" id="MobiDB-lite"/>
    </source>
</evidence>
<keyword evidence="3" id="KW-0067">ATP-binding</keyword>
<comment type="similarity">
    <text evidence="1">Belongs to the TCP-1 chaperonin family.</text>
</comment>
<name>A0A6A2YN65_HIBSY</name>
<dbReference type="Gene3D" id="3.50.7.10">
    <property type="entry name" value="GroEL"/>
    <property type="match status" value="1"/>
</dbReference>
<reference evidence="6" key="1">
    <citation type="submission" date="2019-09" db="EMBL/GenBank/DDBJ databases">
        <title>Draft genome information of white flower Hibiscus syriacus.</title>
        <authorList>
            <person name="Kim Y.-M."/>
        </authorList>
    </citation>
    <scope>NUCLEOTIDE SEQUENCE [LARGE SCALE GENOMIC DNA]</scope>
    <source>
        <strain evidence="6">YM2019G1</strain>
    </source>
</reference>
<dbReference type="InterPro" id="IPR017998">
    <property type="entry name" value="Chaperone_TCP-1"/>
</dbReference>
<gene>
    <name evidence="6" type="ORF">F3Y22_tig00111372pilonHSYRG00203</name>
</gene>
<accession>A0A6A2YN65</accession>
<keyword evidence="2" id="KW-0547">Nucleotide-binding</keyword>
<comment type="caution">
    <text evidence="6">The sequence shown here is derived from an EMBL/GenBank/DDBJ whole genome shotgun (WGS) entry which is preliminary data.</text>
</comment>
<proteinExistence type="inferred from homology"/>
<evidence type="ECO:0000256" key="4">
    <source>
        <dbReference type="ARBA" id="ARBA00023186"/>
    </source>
</evidence>
<keyword evidence="7" id="KW-1185">Reference proteome</keyword>
<dbReference type="EMBL" id="VEPZ02001321">
    <property type="protein sequence ID" value="KAE8680712.1"/>
    <property type="molecule type" value="Genomic_DNA"/>
</dbReference>
<evidence type="ECO:0000313" key="6">
    <source>
        <dbReference type="EMBL" id="KAE8680712.1"/>
    </source>
</evidence>